<name>A0A0V1LYC4_9BILA</name>
<proteinExistence type="predicted"/>
<protein>
    <submittedName>
        <fullName evidence="1">Uncharacterized protein</fullName>
    </submittedName>
</protein>
<sequence length="75" mass="8536">MPTERKQMAPVRKAVEAFSFHEAVGITFFDVSYGAPFVNYPFPSVGISKGSSKIDKMRNRNEMLEKGYLNGIQYR</sequence>
<evidence type="ECO:0000313" key="2">
    <source>
        <dbReference type="Proteomes" id="UP000054843"/>
    </source>
</evidence>
<dbReference type="AlphaFoldDB" id="A0A0V1LYC4"/>
<organism evidence="1 2">
    <name type="scientific">Trichinella papuae</name>
    <dbReference type="NCBI Taxonomy" id="268474"/>
    <lineage>
        <taxon>Eukaryota</taxon>
        <taxon>Metazoa</taxon>
        <taxon>Ecdysozoa</taxon>
        <taxon>Nematoda</taxon>
        <taxon>Enoplea</taxon>
        <taxon>Dorylaimia</taxon>
        <taxon>Trichinellida</taxon>
        <taxon>Trichinellidae</taxon>
        <taxon>Trichinella</taxon>
    </lineage>
</organism>
<dbReference type="EMBL" id="JYDO01001145">
    <property type="protein sequence ID" value="KRZ64391.1"/>
    <property type="molecule type" value="Genomic_DNA"/>
</dbReference>
<comment type="caution">
    <text evidence="1">The sequence shown here is derived from an EMBL/GenBank/DDBJ whole genome shotgun (WGS) entry which is preliminary data.</text>
</comment>
<keyword evidence="2" id="KW-1185">Reference proteome</keyword>
<reference evidence="1 2" key="1">
    <citation type="submission" date="2015-01" db="EMBL/GenBank/DDBJ databases">
        <title>Evolution of Trichinella species and genotypes.</title>
        <authorList>
            <person name="Korhonen P.K."/>
            <person name="Edoardo P."/>
            <person name="Giuseppe L.R."/>
            <person name="Gasser R.B."/>
        </authorList>
    </citation>
    <scope>NUCLEOTIDE SEQUENCE [LARGE SCALE GENOMIC DNA]</scope>
    <source>
        <strain evidence="1">ISS1980</strain>
    </source>
</reference>
<dbReference type="Proteomes" id="UP000054843">
    <property type="component" value="Unassembled WGS sequence"/>
</dbReference>
<accession>A0A0V1LYC4</accession>
<evidence type="ECO:0000313" key="1">
    <source>
        <dbReference type="EMBL" id="KRZ64391.1"/>
    </source>
</evidence>
<gene>
    <name evidence="1" type="ORF">T10_8831</name>
</gene>